<protein>
    <submittedName>
        <fullName evidence="3">Uncharacterized protein</fullName>
    </submittedName>
</protein>
<proteinExistence type="inferred from homology"/>
<comment type="similarity">
    <text evidence="1">Belongs to the peptidase S10 family.</text>
</comment>
<dbReference type="Pfam" id="PF00450">
    <property type="entry name" value="Peptidase_S10"/>
    <property type="match status" value="1"/>
</dbReference>
<organism evidence="3 4">
    <name type="scientific">Hibiscus syriacus</name>
    <name type="common">Rose of Sharon</name>
    <dbReference type="NCBI Taxonomy" id="106335"/>
    <lineage>
        <taxon>Eukaryota</taxon>
        <taxon>Viridiplantae</taxon>
        <taxon>Streptophyta</taxon>
        <taxon>Embryophyta</taxon>
        <taxon>Tracheophyta</taxon>
        <taxon>Spermatophyta</taxon>
        <taxon>Magnoliopsida</taxon>
        <taxon>eudicotyledons</taxon>
        <taxon>Gunneridae</taxon>
        <taxon>Pentapetalae</taxon>
        <taxon>rosids</taxon>
        <taxon>malvids</taxon>
        <taxon>Malvales</taxon>
        <taxon>Malvaceae</taxon>
        <taxon>Malvoideae</taxon>
        <taxon>Hibiscus</taxon>
    </lineage>
</organism>
<dbReference type="InterPro" id="IPR001563">
    <property type="entry name" value="Peptidase_S10"/>
</dbReference>
<dbReference type="Proteomes" id="UP000436088">
    <property type="component" value="Unassembled WGS sequence"/>
</dbReference>
<dbReference type="GO" id="GO:0006508">
    <property type="term" value="P:proteolysis"/>
    <property type="evidence" value="ECO:0007669"/>
    <property type="project" value="InterPro"/>
</dbReference>
<evidence type="ECO:0000256" key="1">
    <source>
        <dbReference type="ARBA" id="ARBA00009431"/>
    </source>
</evidence>
<evidence type="ECO:0000256" key="2">
    <source>
        <dbReference type="SAM" id="Phobius"/>
    </source>
</evidence>
<evidence type="ECO:0000313" key="4">
    <source>
        <dbReference type="Proteomes" id="UP000436088"/>
    </source>
</evidence>
<dbReference type="AlphaFoldDB" id="A0A6A3D684"/>
<dbReference type="Gene3D" id="3.40.50.1820">
    <property type="entry name" value="alpha/beta hydrolase"/>
    <property type="match status" value="1"/>
</dbReference>
<keyword evidence="2" id="KW-0812">Transmembrane</keyword>
<dbReference type="GO" id="GO:0004185">
    <property type="term" value="F:serine-type carboxypeptidase activity"/>
    <property type="evidence" value="ECO:0007669"/>
    <property type="project" value="InterPro"/>
</dbReference>
<sequence length="133" mass="15074">MGFRVDLYQPFSLSGYCLIAAASLEDSTAQQKLDKVLKLPGQAFDVSFAHYAGYVTVNKSLGRALFYWFFEAAEDPDSKPLLLWLNGALLISFSLVVLTLYLFMMWTWMFIHAYGLAEEIGPFHIRPDGKTFT</sequence>
<dbReference type="InterPro" id="IPR029058">
    <property type="entry name" value="AB_hydrolase_fold"/>
</dbReference>
<dbReference type="SUPFAM" id="SSF53474">
    <property type="entry name" value="alpha/beta-Hydrolases"/>
    <property type="match status" value="1"/>
</dbReference>
<comment type="caution">
    <text evidence="3">The sequence shown here is derived from an EMBL/GenBank/DDBJ whole genome shotgun (WGS) entry which is preliminary data.</text>
</comment>
<evidence type="ECO:0000313" key="3">
    <source>
        <dbReference type="EMBL" id="KAE8735448.1"/>
    </source>
</evidence>
<dbReference type="EMBL" id="VEPZ02000032">
    <property type="protein sequence ID" value="KAE8735448.1"/>
    <property type="molecule type" value="Genomic_DNA"/>
</dbReference>
<name>A0A6A3D684_HIBSY</name>
<feature type="transmembrane region" description="Helical" evidence="2">
    <location>
        <begin position="81"/>
        <end position="103"/>
    </location>
</feature>
<keyword evidence="2" id="KW-0472">Membrane</keyword>
<keyword evidence="2" id="KW-1133">Transmembrane helix</keyword>
<keyword evidence="4" id="KW-1185">Reference proteome</keyword>
<accession>A0A6A3D684</accession>
<gene>
    <name evidence="3" type="ORF">F3Y22_tig00000340pilonHSYRG00411</name>
</gene>
<reference evidence="3" key="1">
    <citation type="submission" date="2019-09" db="EMBL/GenBank/DDBJ databases">
        <title>Draft genome information of white flower Hibiscus syriacus.</title>
        <authorList>
            <person name="Kim Y.-M."/>
        </authorList>
    </citation>
    <scope>NUCLEOTIDE SEQUENCE [LARGE SCALE GENOMIC DNA]</scope>
    <source>
        <strain evidence="3">YM2019G1</strain>
    </source>
</reference>